<evidence type="ECO:0000313" key="3">
    <source>
        <dbReference type="Proteomes" id="UP000266841"/>
    </source>
</evidence>
<keyword evidence="3" id="KW-1185">Reference proteome</keyword>
<feature type="non-terminal residue" evidence="2">
    <location>
        <position position="1"/>
    </location>
</feature>
<comment type="caution">
    <text evidence="2">The sequence shown here is derived from an EMBL/GenBank/DDBJ whole genome shotgun (WGS) entry which is preliminary data.</text>
</comment>
<dbReference type="EMBL" id="AGNL01026804">
    <property type="protein sequence ID" value="EJK57879.1"/>
    <property type="molecule type" value="Genomic_DNA"/>
</dbReference>
<feature type="compositionally biased region" description="Basic and acidic residues" evidence="1">
    <location>
        <begin position="142"/>
        <end position="153"/>
    </location>
</feature>
<dbReference type="GO" id="GO:0046512">
    <property type="term" value="P:sphingosine biosynthetic process"/>
    <property type="evidence" value="ECO:0007669"/>
    <property type="project" value="TreeGrafter"/>
</dbReference>
<organism evidence="2 3">
    <name type="scientific">Thalassiosira oceanica</name>
    <name type="common">Marine diatom</name>
    <dbReference type="NCBI Taxonomy" id="159749"/>
    <lineage>
        <taxon>Eukaryota</taxon>
        <taxon>Sar</taxon>
        <taxon>Stramenopiles</taxon>
        <taxon>Ochrophyta</taxon>
        <taxon>Bacillariophyta</taxon>
        <taxon>Coscinodiscophyceae</taxon>
        <taxon>Thalassiosirophycidae</taxon>
        <taxon>Thalassiosirales</taxon>
        <taxon>Thalassiosiraceae</taxon>
        <taxon>Thalassiosira</taxon>
    </lineage>
</organism>
<feature type="compositionally biased region" description="Basic residues" evidence="1">
    <location>
        <begin position="103"/>
        <end position="117"/>
    </location>
</feature>
<feature type="compositionally biased region" description="Basic and acidic residues" evidence="1">
    <location>
        <begin position="88"/>
        <end position="102"/>
    </location>
</feature>
<dbReference type="eggNOG" id="KOG1116">
    <property type="taxonomic scope" value="Eukaryota"/>
</dbReference>
<dbReference type="GO" id="GO:0016020">
    <property type="term" value="C:membrane"/>
    <property type="evidence" value="ECO:0007669"/>
    <property type="project" value="TreeGrafter"/>
</dbReference>
<feature type="compositionally biased region" description="Low complexity" evidence="1">
    <location>
        <begin position="400"/>
        <end position="409"/>
    </location>
</feature>
<accession>K0RZF7</accession>
<feature type="compositionally biased region" description="Gly residues" evidence="1">
    <location>
        <begin position="410"/>
        <end position="419"/>
    </location>
</feature>
<name>K0RZF7_THAOC</name>
<sequence>PYSPPRGPPPRRPPRPAPAGKTVASPRGAQPVQRRGGREAGLRGHRPPHARGGRRGARRSGDGAGGAREGEDGAQEQGRGGGGSVLGGEERVGGEGSADDRRRARRRHRVRRSGRHGGGRDPLRDSPGCSGPSRLRVGAFEAEVRHRPVRDVQRPGQEPLALGGGDGYGVVESAFRICRGRTSALDVAEYDVLGTGDGGGENSASPAREPVRSYLSFLSYSWGLIADCDVESEALRFLGPVRSDVWAVYRGLLCRRRYRARFAYLPPGAAAGGSGGTTRRTTCTPAPRPGWTTGCSTCWSSGEKNVHAVFENPSRDECPVPPSRDVLTVSETFHPPSRTANQGELLEVEAPHDAPEPRVRRPRRLRRVRGGRLRGVHARAAHGHEPQRPRRRASGGRAGEGASPTRGGAVLRGGGGGGAVRRDLNNKMPFVLIVGWNSLITGGS</sequence>
<proteinExistence type="predicted"/>
<dbReference type="AlphaFoldDB" id="K0RZF7"/>
<feature type="compositionally biased region" description="Basic and acidic residues" evidence="1">
    <location>
        <begin position="349"/>
        <end position="359"/>
    </location>
</feature>
<evidence type="ECO:0000313" key="2">
    <source>
        <dbReference type="EMBL" id="EJK57879.1"/>
    </source>
</evidence>
<dbReference type="OrthoDB" id="3853857at2759"/>
<gene>
    <name evidence="2" type="ORF">THAOC_22036</name>
</gene>
<dbReference type="PANTHER" id="PTHR12358">
    <property type="entry name" value="SPHINGOSINE KINASE"/>
    <property type="match status" value="1"/>
</dbReference>
<dbReference type="InterPro" id="IPR050187">
    <property type="entry name" value="Lipid_Phosphate_FormReg"/>
</dbReference>
<feature type="compositionally biased region" description="Basic residues" evidence="1">
    <location>
        <begin position="43"/>
        <end position="58"/>
    </location>
</feature>
<dbReference type="GO" id="GO:0001727">
    <property type="term" value="F:lipid kinase activity"/>
    <property type="evidence" value="ECO:0007669"/>
    <property type="project" value="TreeGrafter"/>
</dbReference>
<dbReference type="GO" id="GO:0016773">
    <property type="term" value="F:phosphotransferase activity, alcohol group as acceptor"/>
    <property type="evidence" value="ECO:0007669"/>
    <property type="project" value="UniProtKB-ARBA"/>
</dbReference>
<feature type="compositionally biased region" description="Pro residues" evidence="1">
    <location>
        <begin position="1"/>
        <end position="17"/>
    </location>
</feature>
<feature type="compositionally biased region" description="Basic residues" evidence="1">
    <location>
        <begin position="360"/>
        <end position="381"/>
    </location>
</feature>
<feature type="region of interest" description="Disordered" evidence="1">
    <location>
        <begin position="1"/>
        <end position="163"/>
    </location>
</feature>
<dbReference type="Proteomes" id="UP000266841">
    <property type="component" value="Unassembled WGS sequence"/>
</dbReference>
<evidence type="ECO:0000256" key="1">
    <source>
        <dbReference type="SAM" id="MobiDB-lite"/>
    </source>
</evidence>
<protein>
    <submittedName>
        <fullName evidence="2">Uncharacterized protein</fullName>
    </submittedName>
</protein>
<dbReference type="PANTHER" id="PTHR12358:SF31">
    <property type="entry name" value="ACYLGLYCEROL KINASE, MITOCHONDRIAL"/>
    <property type="match status" value="1"/>
</dbReference>
<reference evidence="2 3" key="1">
    <citation type="journal article" date="2012" name="Genome Biol.">
        <title>Genome and low-iron response of an oceanic diatom adapted to chronic iron limitation.</title>
        <authorList>
            <person name="Lommer M."/>
            <person name="Specht M."/>
            <person name="Roy A.S."/>
            <person name="Kraemer L."/>
            <person name="Andreson R."/>
            <person name="Gutowska M.A."/>
            <person name="Wolf J."/>
            <person name="Bergner S.V."/>
            <person name="Schilhabel M.B."/>
            <person name="Klostermeier U.C."/>
            <person name="Beiko R.G."/>
            <person name="Rosenstiel P."/>
            <person name="Hippler M."/>
            <person name="Laroche J."/>
        </authorList>
    </citation>
    <scope>NUCLEOTIDE SEQUENCE [LARGE SCALE GENOMIC DNA]</scope>
    <source>
        <strain evidence="2 3">CCMP1005</strain>
    </source>
</reference>
<dbReference type="Gene3D" id="2.60.200.40">
    <property type="match status" value="1"/>
</dbReference>
<feature type="region of interest" description="Disordered" evidence="1">
    <location>
        <begin position="333"/>
        <end position="423"/>
    </location>
</feature>
<dbReference type="GO" id="GO:0005737">
    <property type="term" value="C:cytoplasm"/>
    <property type="evidence" value="ECO:0007669"/>
    <property type="project" value="TreeGrafter"/>
</dbReference>